<organism evidence="3 4">
    <name type="scientific">Sphingobacterium alkalisoli</name>
    <dbReference type="NCBI Taxonomy" id="1874115"/>
    <lineage>
        <taxon>Bacteria</taxon>
        <taxon>Pseudomonadati</taxon>
        <taxon>Bacteroidota</taxon>
        <taxon>Sphingobacteriia</taxon>
        <taxon>Sphingobacteriales</taxon>
        <taxon>Sphingobacteriaceae</taxon>
        <taxon>Sphingobacterium</taxon>
    </lineage>
</organism>
<reference evidence="3 4" key="1">
    <citation type="submission" date="2019-04" db="EMBL/GenBank/DDBJ databases">
        <title>Sphingobacterium olei sp. nov., isolated from oil-contaminated soil.</title>
        <authorList>
            <person name="Liu B."/>
        </authorList>
    </citation>
    <scope>NUCLEOTIDE SEQUENCE [LARGE SCALE GENOMIC DNA]</scope>
    <source>
        <strain evidence="3 4">Y3L14</strain>
    </source>
</reference>
<dbReference type="Pfam" id="PF04264">
    <property type="entry name" value="YceI"/>
    <property type="match status" value="1"/>
</dbReference>
<accession>A0A4U0GXF5</accession>
<dbReference type="EMBL" id="SUKA01000005">
    <property type="protein sequence ID" value="TJY63871.1"/>
    <property type="molecule type" value="Genomic_DNA"/>
</dbReference>
<name>A0A4U0GXF5_9SPHI</name>
<gene>
    <name evidence="3" type="ORF">FAZ19_16545</name>
</gene>
<dbReference type="OrthoDB" id="9794147at2"/>
<dbReference type="Proteomes" id="UP000309872">
    <property type="component" value="Unassembled WGS sequence"/>
</dbReference>
<feature type="chain" id="PRO_5020793757" evidence="1">
    <location>
        <begin position="30"/>
        <end position="197"/>
    </location>
</feature>
<protein>
    <submittedName>
        <fullName evidence="3">YceI family protein</fullName>
    </submittedName>
</protein>
<feature type="signal peptide" evidence="1">
    <location>
        <begin position="1"/>
        <end position="29"/>
    </location>
</feature>
<dbReference type="SUPFAM" id="SSF101874">
    <property type="entry name" value="YceI-like"/>
    <property type="match status" value="1"/>
</dbReference>
<dbReference type="RefSeq" id="WP_136821863.1">
    <property type="nucleotide sequence ID" value="NZ_BMJX01000005.1"/>
</dbReference>
<dbReference type="InterPro" id="IPR007372">
    <property type="entry name" value="Lipid/polyisoprenoid-bd_YceI"/>
</dbReference>
<sequence>MNTSRTKTKIFQFGALLVIGLLSITTSSGQTKYTGNSGNVTIDGTSTLHDWNMKSANGRTEVTMTLKNGQITDVSALSFTVDATSLKSNKSGLDKNAYKALHTSTSKNITYKATSGTVSKSGGHYIIKTNGTLSIGGTTKPLALSSAATVNSDNIVSVKGSATFNMSNYGVTPPTVMMGTIKTGDEITITYDTKLKN</sequence>
<evidence type="ECO:0000313" key="3">
    <source>
        <dbReference type="EMBL" id="TJY63871.1"/>
    </source>
</evidence>
<dbReference type="AlphaFoldDB" id="A0A4U0GXF5"/>
<evidence type="ECO:0000259" key="2">
    <source>
        <dbReference type="Pfam" id="PF04264"/>
    </source>
</evidence>
<proteinExistence type="predicted"/>
<comment type="caution">
    <text evidence="3">The sequence shown here is derived from an EMBL/GenBank/DDBJ whole genome shotgun (WGS) entry which is preliminary data.</text>
</comment>
<evidence type="ECO:0000313" key="4">
    <source>
        <dbReference type="Proteomes" id="UP000309872"/>
    </source>
</evidence>
<feature type="domain" description="Lipid/polyisoprenoid-binding YceI-like" evidence="2">
    <location>
        <begin position="56"/>
        <end position="194"/>
    </location>
</feature>
<dbReference type="InterPro" id="IPR036761">
    <property type="entry name" value="TTHA0802/YceI-like_sf"/>
</dbReference>
<keyword evidence="4" id="KW-1185">Reference proteome</keyword>
<dbReference type="Gene3D" id="2.40.128.110">
    <property type="entry name" value="Lipid/polyisoprenoid-binding, YceI-like"/>
    <property type="match status" value="1"/>
</dbReference>
<evidence type="ECO:0000256" key="1">
    <source>
        <dbReference type="SAM" id="SignalP"/>
    </source>
</evidence>
<keyword evidence="1" id="KW-0732">Signal</keyword>